<evidence type="ECO:0000313" key="2">
    <source>
        <dbReference type="Proteomes" id="UP000252015"/>
    </source>
</evidence>
<name>A0A1E3TEX1_MYCSH</name>
<dbReference type="OrthoDB" id="4460609at2"/>
<dbReference type="EMBL" id="UEGW01000001">
    <property type="protein sequence ID" value="SRX95355.1"/>
    <property type="molecule type" value="Genomic_DNA"/>
</dbReference>
<organism evidence="1 2">
    <name type="scientific">Mycobacterium shimoidei</name>
    <dbReference type="NCBI Taxonomy" id="29313"/>
    <lineage>
        <taxon>Bacteria</taxon>
        <taxon>Bacillati</taxon>
        <taxon>Actinomycetota</taxon>
        <taxon>Actinomycetes</taxon>
        <taxon>Mycobacteriales</taxon>
        <taxon>Mycobacteriaceae</taxon>
        <taxon>Mycobacterium</taxon>
    </lineage>
</organism>
<protein>
    <submittedName>
        <fullName evidence="1">Uncharacterized protein</fullName>
    </submittedName>
</protein>
<evidence type="ECO:0000313" key="1">
    <source>
        <dbReference type="EMBL" id="SRX95355.1"/>
    </source>
</evidence>
<dbReference type="STRING" id="29313.BHQ16_14600"/>
<gene>
    <name evidence="1" type="ORF">MSP7336_03624</name>
</gene>
<dbReference type="Proteomes" id="UP000252015">
    <property type="component" value="Unassembled WGS sequence"/>
</dbReference>
<proteinExistence type="predicted"/>
<dbReference type="AlphaFoldDB" id="A0A1E3TEX1"/>
<sequence>MRISGAFLAEKTEAVNNKLNVQGGVISRYKVGPDRVAQFDIVVLTQGDDSDADRLVVIEVSPPNGGQPLHLHRELPANLMTADTGFACFQFRLTLNVNGRWTVSMTGAAGAVSLPLTVSGPPPRNRT</sequence>
<reference evidence="1 2" key="1">
    <citation type="submission" date="2018-05" db="EMBL/GenBank/DDBJ databases">
        <authorList>
            <consortium name="IHU Genomes"/>
        </authorList>
    </citation>
    <scope>NUCLEOTIDE SEQUENCE [LARGE SCALE GENOMIC DNA]</scope>
    <source>
        <strain evidence="1 2">P7336</strain>
    </source>
</reference>
<keyword evidence="2" id="KW-1185">Reference proteome</keyword>
<accession>A0A1E3TEX1</accession>